<dbReference type="GO" id="GO:0009252">
    <property type="term" value="P:peptidoglycan biosynthetic process"/>
    <property type="evidence" value="ECO:0007669"/>
    <property type="project" value="UniProtKB-UniRule"/>
</dbReference>
<organism evidence="14 15">
    <name type="scientific">Kitasatospora xanthocidica</name>
    <dbReference type="NCBI Taxonomy" id="83382"/>
    <lineage>
        <taxon>Bacteria</taxon>
        <taxon>Bacillati</taxon>
        <taxon>Actinomycetota</taxon>
        <taxon>Actinomycetes</taxon>
        <taxon>Kitasatosporales</taxon>
        <taxon>Streptomycetaceae</taxon>
        <taxon>Kitasatospora</taxon>
    </lineage>
</organism>
<dbReference type="Pfam" id="PF01820">
    <property type="entry name" value="Dala_Dala_lig_N"/>
    <property type="match status" value="1"/>
</dbReference>
<dbReference type="GO" id="GO:0071555">
    <property type="term" value="P:cell wall organization"/>
    <property type="evidence" value="ECO:0007669"/>
    <property type="project" value="UniProtKB-KW"/>
</dbReference>
<dbReference type="UniPathway" id="UPA00219"/>
<keyword evidence="3 10" id="KW-0963">Cytoplasm</keyword>
<evidence type="ECO:0000256" key="8">
    <source>
        <dbReference type="ARBA" id="ARBA00022984"/>
    </source>
</evidence>
<dbReference type="GO" id="GO:0008360">
    <property type="term" value="P:regulation of cell shape"/>
    <property type="evidence" value="ECO:0007669"/>
    <property type="project" value="UniProtKB-KW"/>
</dbReference>
<evidence type="ECO:0000256" key="2">
    <source>
        <dbReference type="ARBA" id="ARBA00010871"/>
    </source>
</evidence>
<keyword evidence="6 12" id="KW-0067">ATP-binding</keyword>
<feature type="binding site" evidence="11">
    <location>
        <position position="282"/>
    </location>
    <ligand>
        <name>Mg(2+)</name>
        <dbReference type="ChEBI" id="CHEBI:18420"/>
        <label>2</label>
    </ligand>
</feature>
<accession>A0A372ZMI0</accession>
<dbReference type="InterPro" id="IPR011127">
    <property type="entry name" value="Dala_Dala_lig_N"/>
</dbReference>
<dbReference type="EMBL" id="QVIG01000001">
    <property type="protein sequence ID" value="RGD57036.1"/>
    <property type="molecule type" value="Genomic_DNA"/>
</dbReference>
<dbReference type="GO" id="GO:0005737">
    <property type="term" value="C:cytoplasm"/>
    <property type="evidence" value="ECO:0007669"/>
    <property type="project" value="UniProtKB-SubCell"/>
</dbReference>
<dbReference type="InterPro" id="IPR016185">
    <property type="entry name" value="PreATP-grasp_dom_sf"/>
</dbReference>
<feature type="binding site" evidence="11">
    <location>
        <position position="280"/>
    </location>
    <ligand>
        <name>Mg(2+)</name>
        <dbReference type="ChEBI" id="CHEBI:18420"/>
        <label>1</label>
    </ligand>
</feature>
<evidence type="ECO:0000256" key="1">
    <source>
        <dbReference type="ARBA" id="ARBA00004496"/>
    </source>
</evidence>
<keyword evidence="11" id="KW-0464">Manganese</keyword>
<evidence type="ECO:0000256" key="4">
    <source>
        <dbReference type="ARBA" id="ARBA00022598"/>
    </source>
</evidence>
<keyword evidence="8 10" id="KW-0573">Peptidoglycan synthesis</keyword>
<feature type="binding site" evidence="11">
    <location>
        <position position="267"/>
    </location>
    <ligand>
        <name>Mg(2+)</name>
        <dbReference type="ChEBI" id="CHEBI:18420"/>
        <label>1</label>
    </ligand>
</feature>
<sequence length="320" mass="33512">MKPERHDHRPADTVVGVLTGGPSRERDRSLATGADVAQALTTLGYRIRVIDTIDPAFADQVRAVDVAFLALAGRHTEDGRLQGFLETSGIPYTGSGVRASALAMHKPTAKIVAGAAGVPVLAGVLVPDTQAAAAAAEDVLARLAAPVIVKARAEGSSIGIAVARDRSELTQALTGLRAAGHRLFVEPFVEGRTVTVGILESDGDPVPLPAAEVLTAGEFYDHAAKNSPDLHSFRCPADLPDGTVRGIREAARRAHTALGCSSHSRSDFVIAPDGGFHWLELNTLPALRRTATLPLTAAAVGIGYEELVERVLRGAFAPRD</sequence>
<protein>
    <recommendedName>
        <fullName evidence="10">D-alanine--D-alanine ligase</fullName>
        <ecNumber evidence="10">6.3.2.4</ecNumber>
    </recommendedName>
    <alternativeName>
        <fullName evidence="10">D-Ala-D-Ala ligase</fullName>
    </alternativeName>
    <alternativeName>
        <fullName evidence="10">D-alanylalanine synthetase</fullName>
    </alternativeName>
</protein>
<dbReference type="SUPFAM" id="SSF52440">
    <property type="entry name" value="PreATP-grasp domain"/>
    <property type="match status" value="1"/>
</dbReference>
<dbReference type="AlphaFoldDB" id="A0A372ZMI0"/>
<dbReference type="Gene3D" id="3.40.50.20">
    <property type="match status" value="1"/>
</dbReference>
<dbReference type="Proteomes" id="UP000263377">
    <property type="component" value="Unassembled WGS sequence"/>
</dbReference>
<gene>
    <name evidence="10" type="primary">ddl</name>
    <name evidence="14" type="ORF">DR950_03825</name>
</gene>
<feature type="domain" description="ATP-grasp" evidence="13">
    <location>
        <begin position="110"/>
        <end position="313"/>
    </location>
</feature>
<dbReference type="InterPro" id="IPR005905">
    <property type="entry name" value="D_ala_D_ala"/>
</dbReference>
<dbReference type="PIRSF" id="PIRSF039102">
    <property type="entry name" value="Ddl/VanB"/>
    <property type="match status" value="1"/>
</dbReference>
<comment type="cofactor">
    <cofactor evidence="11">
        <name>Mg(2+)</name>
        <dbReference type="ChEBI" id="CHEBI:18420"/>
    </cofactor>
    <cofactor evidence="11">
        <name>Mn(2+)</name>
        <dbReference type="ChEBI" id="CHEBI:29035"/>
    </cofactor>
    <text evidence="11">Binds 2 magnesium or manganese ions per subunit.</text>
</comment>
<comment type="subcellular location">
    <subcellularLocation>
        <location evidence="1 10">Cytoplasm</location>
    </subcellularLocation>
</comment>
<dbReference type="Gene3D" id="3.30.470.20">
    <property type="entry name" value="ATP-grasp fold, B domain"/>
    <property type="match status" value="1"/>
</dbReference>
<dbReference type="NCBIfam" id="NF002378">
    <property type="entry name" value="PRK01372.1"/>
    <property type="match status" value="1"/>
</dbReference>
<comment type="similarity">
    <text evidence="2 10">Belongs to the D-alanine--D-alanine ligase family.</text>
</comment>
<dbReference type="Gene3D" id="3.30.1490.20">
    <property type="entry name" value="ATP-grasp fold, A domain"/>
    <property type="match status" value="1"/>
</dbReference>
<dbReference type="SUPFAM" id="SSF56059">
    <property type="entry name" value="Glutathione synthetase ATP-binding domain-like"/>
    <property type="match status" value="1"/>
</dbReference>
<keyword evidence="5 12" id="KW-0547">Nucleotide-binding</keyword>
<keyword evidence="11" id="KW-0460">Magnesium</keyword>
<reference evidence="14 15" key="1">
    <citation type="submission" date="2018-08" db="EMBL/GenBank/DDBJ databases">
        <title>Diversity &amp; Physiological Properties of Lignin-Decomposing Actinobacteria from Soil.</title>
        <authorList>
            <person name="Roh S.G."/>
            <person name="Kim S.B."/>
        </authorList>
    </citation>
    <scope>NUCLEOTIDE SEQUENCE [LARGE SCALE GENOMIC DNA]</scope>
    <source>
        <strain evidence="14 15">MMS17-GH009</strain>
    </source>
</reference>
<keyword evidence="4 10" id="KW-0436">Ligase</keyword>
<evidence type="ECO:0000256" key="11">
    <source>
        <dbReference type="PIRSR" id="PIRSR039102-3"/>
    </source>
</evidence>
<dbReference type="InterPro" id="IPR013815">
    <property type="entry name" value="ATP_grasp_subdomain_1"/>
</dbReference>
<evidence type="ECO:0000256" key="10">
    <source>
        <dbReference type="HAMAP-Rule" id="MF_00047"/>
    </source>
</evidence>
<keyword evidence="7 10" id="KW-0133">Cell shape</keyword>
<evidence type="ECO:0000259" key="13">
    <source>
        <dbReference type="PROSITE" id="PS50975"/>
    </source>
</evidence>
<comment type="caution">
    <text evidence="14">The sequence shown here is derived from an EMBL/GenBank/DDBJ whole genome shotgun (WGS) entry which is preliminary data.</text>
</comment>
<evidence type="ECO:0000313" key="14">
    <source>
        <dbReference type="EMBL" id="RGD57036.1"/>
    </source>
</evidence>
<keyword evidence="9 10" id="KW-0961">Cell wall biogenesis/degradation</keyword>
<comment type="pathway">
    <text evidence="10">Cell wall biogenesis; peptidoglycan biosynthesis.</text>
</comment>
<comment type="catalytic activity">
    <reaction evidence="10">
        <text>2 D-alanine + ATP = D-alanyl-D-alanine + ADP + phosphate + H(+)</text>
        <dbReference type="Rhea" id="RHEA:11224"/>
        <dbReference type="ChEBI" id="CHEBI:15378"/>
        <dbReference type="ChEBI" id="CHEBI:30616"/>
        <dbReference type="ChEBI" id="CHEBI:43474"/>
        <dbReference type="ChEBI" id="CHEBI:57416"/>
        <dbReference type="ChEBI" id="CHEBI:57822"/>
        <dbReference type="ChEBI" id="CHEBI:456216"/>
        <dbReference type="EC" id="6.3.2.4"/>
    </reaction>
</comment>
<dbReference type="PANTHER" id="PTHR23132">
    <property type="entry name" value="D-ALANINE--D-ALANINE LIGASE"/>
    <property type="match status" value="1"/>
</dbReference>
<evidence type="ECO:0000256" key="5">
    <source>
        <dbReference type="ARBA" id="ARBA00022741"/>
    </source>
</evidence>
<evidence type="ECO:0000256" key="7">
    <source>
        <dbReference type="ARBA" id="ARBA00022960"/>
    </source>
</evidence>
<dbReference type="InterPro" id="IPR011095">
    <property type="entry name" value="Dala_Dala_lig_C"/>
</dbReference>
<dbReference type="PANTHER" id="PTHR23132:SF23">
    <property type="entry name" value="D-ALANINE--D-ALANINE LIGASE B"/>
    <property type="match status" value="1"/>
</dbReference>
<evidence type="ECO:0000256" key="12">
    <source>
        <dbReference type="PROSITE-ProRule" id="PRU00409"/>
    </source>
</evidence>
<evidence type="ECO:0000256" key="3">
    <source>
        <dbReference type="ARBA" id="ARBA00022490"/>
    </source>
</evidence>
<evidence type="ECO:0000256" key="6">
    <source>
        <dbReference type="ARBA" id="ARBA00022840"/>
    </source>
</evidence>
<dbReference type="InterPro" id="IPR011761">
    <property type="entry name" value="ATP-grasp"/>
</dbReference>
<evidence type="ECO:0000313" key="15">
    <source>
        <dbReference type="Proteomes" id="UP000263377"/>
    </source>
</evidence>
<evidence type="ECO:0000256" key="9">
    <source>
        <dbReference type="ARBA" id="ARBA00023316"/>
    </source>
</evidence>
<keyword evidence="11" id="KW-0479">Metal-binding</keyword>
<dbReference type="InterPro" id="IPR000291">
    <property type="entry name" value="D-Ala_lig_Van_CS"/>
</dbReference>
<feature type="binding site" evidence="11">
    <location>
        <position position="280"/>
    </location>
    <ligand>
        <name>Mg(2+)</name>
        <dbReference type="ChEBI" id="CHEBI:18420"/>
        <label>2</label>
    </ligand>
</feature>
<dbReference type="PROSITE" id="PS50975">
    <property type="entry name" value="ATP_GRASP"/>
    <property type="match status" value="1"/>
</dbReference>
<comment type="function">
    <text evidence="10">Cell wall formation.</text>
</comment>
<proteinExistence type="inferred from homology"/>
<dbReference type="Pfam" id="PF07478">
    <property type="entry name" value="Dala_Dala_lig_C"/>
    <property type="match status" value="1"/>
</dbReference>
<name>A0A372ZMI0_9ACTN</name>
<dbReference type="GO" id="GO:0008716">
    <property type="term" value="F:D-alanine-D-alanine ligase activity"/>
    <property type="evidence" value="ECO:0007669"/>
    <property type="project" value="UniProtKB-UniRule"/>
</dbReference>
<dbReference type="PROSITE" id="PS00844">
    <property type="entry name" value="DALA_DALA_LIGASE_2"/>
    <property type="match status" value="1"/>
</dbReference>
<dbReference type="HAMAP" id="MF_00047">
    <property type="entry name" value="Dala_Dala_lig"/>
    <property type="match status" value="1"/>
</dbReference>
<keyword evidence="15" id="KW-1185">Reference proteome</keyword>
<dbReference type="EC" id="6.3.2.4" evidence="10"/>
<dbReference type="GO" id="GO:0005524">
    <property type="term" value="F:ATP binding"/>
    <property type="evidence" value="ECO:0007669"/>
    <property type="project" value="UniProtKB-UniRule"/>
</dbReference>
<dbReference type="GO" id="GO:0046872">
    <property type="term" value="F:metal ion binding"/>
    <property type="evidence" value="ECO:0007669"/>
    <property type="project" value="UniProtKB-KW"/>
</dbReference>